<name>R4V1S8_COPFO</name>
<evidence type="ECO:0008006" key="4">
    <source>
        <dbReference type="Google" id="ProtNLM"/>
    </source>
</evidence>
<evidence type="ECO:0000256" key="2">
    <source>
        <dbReference type="SAM" id="SignalP"/>
    </source>
</evidence>
<protein>
    <recommendedName>
        <fullName evidence="4">Right handed beta helix domain-containing protein</fullName>
    </recommendedName>
</protein>
<dbReference type="InterPro" id="IPR011050">
    <property type="entry name" value="Pectin_lyase_fold/virulence"/>
</dbReference>
<feature type="signal peptide" evidence="2">
    <location>
        <begin position="1"/>
        <end position="20"/>
    </location>
</feature>
<dbReference type="SUPFAM" id="SSF51126">
    <property type="entry name" value="Pectin lyase-like"/>
    <property type="match status" value="1"/>
</dbReference>
<feature type="chain" id="PRO_5004371856" description="Right handed beta helix domain-containing protein" evidence="2">
    <location>
        <begin position="21"/>
        <end position="296"/>
    </location>
</feature>
<proteinExistence type="evidence at transcript level"/>
<evidence type="ECO:0000256" key="1">
    <source>
        <dbReference type="SAM" id="MobiDB-lite"/>
    </source>
</evidence>
<keyword evidence="2" id="KW-0732">Signal</keyword>
<dbReference type="AlphaFoldDB" id="R4V1S8"/>
<reference evidence="3" key="1">
    <citation type="submission" date="2013-03" db="EMBL/GenBank/DDBJ databases">
        <title>Immune-Related transcriptome of Coptotermes formosanus Shiraki workers: the defense mechanism.</title>
        <authorList>
            <person name="Hussain A."/>
            <person name="Li Y.F."/>
            <person name="Wen S.Y."/>
        </authorList>
    </citation>
    <scope>NUCLEOTIDE SEQUENCE</scope>
</reference>
<accession>R4V1S8</accession>
<organism evidence="3">
    <name type="scientific">Coptotermes formosanus</name>
    <name type="common">Formosan subterranean termite</name>
    <dbReference type="NCBI Taxonomy" id="36987"/>
    <lineage>
        <taxon>Eukaryota</taxon>
        <taxon>Metazoa</taxon>
        <taxon>Ecdysozoa</taxon>
        <taxon>Arthropoda</taxon>
        <taxon>Hexapoda</taxon>
        <taxon>Insecta</taxon>
        <taxon>Pterygota</taxon>
        <taxon>Neoptera</taxon>
        <taxon>Polyneoptera</taxon>
        <taxon>Dictyoptera</taxon>
        <taxon>Blattodea</taxon>
        <taxon>Blattoidea</taxon>
        <taxon>Termitoidae</taxon>
        <taxon>Rhinotermitidae</taxon>
        <taxon>Coptotermes</taxon>
    </lineage>
</organism>
<sequence>MGGAVLWYAAKLSIIGCCGSTCFTNLTSTSSVGGGFAYVEMYPEGDPLPKVSLVFCFNCTSTQDGGCFWSKYVDFEDVNMSEGGLVADPATGSAKNGHGTAICFLSSNSTVKRGVLRGIGAVGLPDTSSGHQIFYIMGAGAGNVTFEDLSIANCSGGLFCADHLSRTFVLRNMFIWDIQLPYFDGGSCLVFGENLYFGGSFNSSWILPGGLYATQTRIRWGTDPTPAGSYLDCSVQYPMPPQSPAPPSDVLHSELRDDTATLQQSAEILTGRVDVASVPREGEIPGTALAPDRSGG</sequence>
<evidence type="ECO:0000313" key="3">
    <source>
        <dbReference type="EMBL" id="AGM32652.1"/>
    </source>
</evidence>
<feature type="region of interest" description="Disordered" evidence="1">
    <location>
        <begin position="277"/>
        <end position="296"/>
    </location>
</feature>
<dbReference type="EMBL" id="KC740828">
    <property type="protein sequence ID" value="AGM32652.1"/>
    <property type="molecule type" value="mRNA"/>
</dbReference>